<dbReference type="InterPro" id="IPR050479">
    <property type="entry name" value="CYP11_CYP27_families"/>
</dbReference>
<dbReference type="GO" id="GO:0005506">
    <property type="term" value="F:iron ion binding"/>
    <property type="evidence" value="ECO:0007669"/>
    <property type="project" value="InterPro"/>
</dbReference>
<name>A0A8B7P9U7_HYAAZ</name>
<comment type="similarity">
    <text evidence="2 9">Belongs to the cytochrome P450 family.</text>
</comment>
<dbReference type="PRINTS" id="PR00385">
    <property type="entry name" value="P450"/>
</dbReference>
<keyword evidence="7 9" id="KW-0503">Monooxygenase</keyword>
<keyword evidence="4 8" id="KW-0479">Metal-binding</keyword>
<evidence type="ECO:0000256" key="7">
    <source>
        <dbReference type="ARBA" id="ARBA00023033"/>
    </source>
</evidence>
<gene>
    <name evidence="11" type="primary">LOC108678855</name>
</gene>
<dbReference type="Gene3D" id="1.10.630.10">
    <property type="entry name" value="Cytochrome P450"/>
    <property type="match status" value="2"/>
</dbReference>
<dbReference type="GeneID" id="108678855"/>
<dbReference type="OMA" id="MWVENET"/>
<evidence type="ECO:0000256" key="2">
    <source>
        <dbReference type="ARBA" id="ARBA00010617"/>
    </source>
</evidence>
<proteinExistence type="inferred from homology"/>
<dbReference type="CDD" id="cd11054">
    <property type="entry name" value="CYP24A1-like"/>
    <property type="match status" value="1"/>
</dbReference>
<keyword evidence="10" id="KW-1185">Reference proteome</keyword>
<dbReference type="PRINTS" id="PR00463">
    <property type="entry name" value="EP450I"/>
</dbReference>
<evidence type="ECO:0000313" key="10">
    <source>
        <dbReference type="Proteomes" id="UP000694843"/>
    </source>
</evidence>
<evidence type="ECO:0000256" key="1">
    <source>
        <dbReference type="ARBA" id="ARBA00001971"/>
    </source>
</evidence>
<dbReference type="RefSeq" id="XP_018022838.2">
    <property type="nucleotide sequence ID" value="XM_018167349.2"/>
</dbReference>
<evidence type="ECO:0000256" key="6">
    <source>
        <dbReference type="ARBA" id="ARBA00023004"/>
    </source>
</evidence>
<accession>A0A8B7P9U7</accession>
<organism evidence="10 11">
    <name type="scientific">Hyalella azteca</name>
    <name type="common">Amphipod</name>
    <dbReference type="NCBI Taxonomy" id="294128"/>
    <lineage>
        <taxon>Eukaryota</taxon>
        <taxon>Metazoa</taxon>
        <taxon>Ecdysozoa</taxon>
        <taxon>Arthropoda</taxon>
        <taxon>Crustacea</taxon>
        <taxon>Multicrustacea</taxon>
        <taxon>Malacostraca</taxon>
        <taxon>Eumalacostraca</taxon>
        <taxon>Peracarida</taxon>
        <taxon>Amphipoda</taxon>
        <taxon>Senticaudata</taxon>
        <taxon>Talitrida</taxon>
        <taxon>Talitroidea</taxon>
        <taxon>Hyalellidae</taxon>
        <taxon>Hyalella</taxon>
    </lineage>
</organism>
<sequence length="480" mass="53930">MLLSAARPLLGARCSVPVAGLCAVRARALTRGKTLSVQRQERCLHCHGGAALQRQGPAPPELKDIRQIPGPKPLPLLGNTLYMLNKKNGFDPQDFSVFWKQLMQDFGPIVKLKIVSMPQMVVTLNPDDVQTFLRPTPDHPTRFGFNSVAKIRKEDKTGLFKDNYGLLTENGPRWWHLRRRVQAPLLRPKNVAMYLPAVDGVACKFMDSCNAATARPPDAILVTPLPPWFPMLSIALEAIQEAEARLEEAKALGEPDRQLTIMETFLRTDGLSRSEVATMILDLIMGGIETTSLSVGYALYLLARNPEAQRRLQQQVDAVVRRDEPLKPEHLAALDCVVHVIKETLRLYPVAFANARLLTRDAVLSGYRVPAGTFVLGLSGLVSRMEEHFPRPLEFLPERWQRDRPYGAIHPFASLPFSHGTRMCIGKRLAEQEMYVFLIRAMQRYTVTYELDHDVVVQTQLVAKPVTPLAFKFHPRTDAL</sequence>
<dbReference type="GO" id="GO:0020037">
    <property type="term" value="F:heme binding"/>
    <property type="evidence" value="ECO:0007669"/>
    <property type="project" value="InterPro"/>
</dbReference>
<dbReference type="AlphaFoldDB" id="A0A8B7P9U7"/>
<keyword evidence="5 9" id="KW-0560">Oxidoreductase</keyword>
<dbReference type="GO" id="GO:0004497">
    <property type="term" value="F:monooxygenase activity"/>
    <property type="evidence" value="ECO:0007669"/>
    <property type="project" value="UniProtKB-KW"/>
</dbReference>
<dbReference type="Proteomes" id="UP000694843">
    <property type="component" value="Unplaced"/>
</dbReference>
<evidence type="ECO:0000256" key="3">
    <source>
        <dbReference type="ARBA" id="ARBA00022617"/>
    </source>
</evidence>
<dbReference type="SUPFAM" id="SSF48264">
    <property type="entry name" value="Cytochrome P450"/>
    <property type="match status" value="1"/>
</dbReference>
<dbReference type="InterPro" id="IPR002401">
    <property type="entry name" value="Cyt_P450_E_grp-I"/>
</dbReference>
<dbReference type="OrthoDB" id="3945418at2759"/>
<dbReference type="PANTHER" id="PTHR24279:SF120">
    <property type="entry name" value="CYTOCHROME P450"/>
    <property type="match status" value="1"/>
</dbReference>
<dbReference type="InterPro" id="IPR001128">
    <property type="entry name" value="Cyt_P450"/>
</dbReference>
<dbReference type="KEGG" id="hazt:108678855"/>
<keyword evidence="6 8" id="KW-0408">Iron</keyword>
<comment type="cofactor">
    <cofactor evidence="1 8">
        <name>heme</name>
        <dbReference type="ChEBI" id="CHEBI:30413"/>
    </cofactor>
</comment>
<dbReference type="PROSITE" id="PS00086">
    <property type="entry name" value="CYTOCHROME_P450"/>
    <property type="match status" value="1"/>
</dbReference>
<evidence type="ECO:0000256" key="4">
    <source>
        <dbReference type="ARBA" id="ARBA00022723"/>
    </source>
</evidence>
<reference evidence="11" key="1">
    <citation type="submission" date="2025-08" db="UniProtKB">
        <authorList>
            <consortium name="RefSeq"/>
        </authorList>
    </citation>
    <scope>IDENTIFICATION</scope>
    <source>
        <tissue evidence="11">Whole organism</tissue>
    </source>
</reference>
<protein>
    <submittedName>
        <fullName evidence="11">Probable cytochrome P450 49a1</fullName>
    </submittedName>
</protein>
<dbReference type="GO" id="GO:0016705">
    <property type="term" value="F:oxidoreductase activity, acting on paired donors, with incorporation or reduction of molecular oxygen"/>
    <property type="evidence" value="ECO:0007669"/>
    <property type="project" value="InterPro"/>
</dbReference>
<feature type="binding site" description="axial binding residue" evidence="8">
    <location>
        <position position="424"/>
    </location>
    <ligand>
        <name>heme</name>
        <dbReference type="ChEBI" id="CHEBI:30413"/>
    </ligand>
    <ligandPart>
        <name>Fe</name>
        <dbReference type="ChEBI" id="CHEBI:18248"/>
    </ligandPart>
</feature>
<evidence type="ECO:0000256" key="8">
    <source>
        <dbReference type="PIRSR" id="PIRSR602401-1"/>
    </source>
</evidence>
<evidence type="ECO:0000256" key="9">
    <source>
        <dbReference type="RuleBase" id="RU000461"/>
    </source>
</evidence>
<dbReference type="PANTHER" id="PTHR24279">
    <property type="entry name" value="CYTOCHROME P450"/>
    <property type="match status" value="1"/>
</dbReference>
<dbReference type="Pfam" id="PF00067">
    <property type="entry name" value="p450"/>
    <property type="match status" value="2"/>
</dbReference>
<keyword evidence="3 8" id="KW-0349">Heme</keyword>
<evidence type="ECO:0000256" key="5">
    <source>
        <dbReference type="ARBA" id="ARBA00023002"/>
    </source>
</evidence>
<evidence type="ECO:0000313" key="11">
    <source>
        <dbReference type="RefSeq" id="XP_018022838.2"/>
    </source>
</evidence>
<dbReference type="InterPro" id="IPR036396">
    <property type="entry name" value="Cyt_P450_sf"/>
</dbReference>
<dbReference type="InterPro" id="IPR017972">
    <property type="entry name" value="Cyt_P450_CS"/>
</dbReference>